<gene>
    <name evidence="3" type="ORF">JZ751_026705</name>
</gene>
<protein>
    <recommendedName>
        <fullName evidence="2">Myosin motor domain-containing protein</fullName>
    </recommendedName>
</protein>
<dbReference type="PANTHER" id="PTHR22692">
    <property type="entry name" value="MYOSIN VII, XV"/>
    <property type="match status" value="1"/>
</dbReference>
<comment type="caution">
    <text evidence="1">Lacks conserved residue(s) required for the propagation of feature annotation.</text>
</comment>
<dbReference type="Gene3D" id="1.10.10.820">
    <property type="match status" value="1"/>
</dbReference>
<dbReference type="Gene3D" id="1.20.58.530">
    <property type="match status" value="1"/>
</dbReference>
<dbReference type="OrthoDB" id="6108017at2759"/>
<evidence type="ECO:0000256" key="1">
    <source>
        <dbReference type="PROSITE-ProRule" id="PRU00782"/>
    </source>
</evidence>
<name>A0A8T2PGR4_9TELE</name>
<sequence>MLLGMNQWDKQDLYLQGAETYYYLNQGGACELNGKWDRQDFLVLVRCLETIGLHPDQLSTIWAILSSILQLGNICFSSYEDLGVNSFEQLCINFANEQLQQFVNKAVVTQEQVSRQEEQVK</sequence>
<keyword evidence="1" id="KW-0505">Motor protein</keyword>
<comment type="similarity">
    <text evidence="1">Belongs to the TRAFAC class myosin-kinesin ATPase superfamily. Myosin family.</text>
</comment>
<dbReference type="SUPFAM" id="SSF52540">
    <property type="entry name" value="P-loop containing nucleoside triphosphate hydrolases"/>
    <property type="match status" value="1"/>
</dbReference>
<keyword evidence="1" id="KW-0009">Actin-binding</keyword>
<dbReference type="GO" id="GO:0016459">
    <property type="term" value="C:myosin complex"/>
    <property type="evidence" value="ECO:0007669"/>
    <property type="project" value="UniProtKB-KW"/>
</dbReference>
<dbReference type="Proteomes" id="UP000824540">
    <property type="component" value="Unassembled WGS sequence"/>
</dbReference>
<reference evidence="3" key="1">
    <citation type="thesis" date="2021" institute="BYU ScholarsArchive" country="Provo, UT, USA">
        <title>Applications of and Algorithms for Genome Assembly and Genomic Analyses with an Emphasis on Marine Teleosts.</title>
        <authorList>
            <person name="Pickett B.D."/>
        </authorList>
    </citation>
    <scope>NUCLEOTIDE SEQUENCE</scope>
    <source>
        <strain evidence="3">HI-2016</strain>
    </source>
</reference>
<dbReference type="PANTHER" id="PTHR22692:SF16">
    <property type="entry name" value="MYOSIN XVB"/>
    <property type="match status" value="1"/>
</dbReference>
<dbReference type="InterPro" id="IPR051567">
    <property type="entry name" value="Unconventional_Myosin_ATPase"/>
</dbReference>
<dbReference type="InterPro" id="IPR027417">
    <property type="entry name" value="P-loop_NTPase"/>
</dbReference>
<accession>A0A8T2PGR4</accession>
<dbReference type="GO" id="GO:0005524">
    <property type="term" value="F:ATP binding"/>
    <property type="evidence" value="ECO:0007669"/>
    <property type="project" value="InterPro"/>
</dbReference>
<dbReference type="EMBL" id="JAFBMS010000008">
    <property type="protein sequence ID" value="KAG9350351.1"/>
    <property type="molecule type" value="Genomic_DNA"/>
</dbReference>
<evidence type="ECO:0000313" key="3">
    <source>
        <dbReference type="EMBL" id="KAG9350351.1"/>
    </source>
</evidence>
<dbReference type="PROSITE" id="PS51456">
    <property type="entry name" value="MYOSIN_MOTOR"/>
    <property type="match status" value="1"/>
</dbReference>
<feature type="non-terminal residue" evidence="3">
    <location>
        <position position="1"/>
    </location>
</feature>
<feature type="domain" description="Myosin motor" evidence="2">
    <location>
        <begin position="1"/>
        <end position="121"/>
    </location>
</feature>
<dbReference type="Pfam" id="PF00063">
    <property type="entry name" value="Myosin_head"/>
    <property type="match status" value="2"/>
</dbReference>
<dbReference type="InterPro" id="IPR001609">
    <property type="entry name" value="Myosin_head_motor_dom-like"/>
</dbReference>
<dbReference type="GO" id="GO:0003779">
    <property type="term" value="F:actin binding"/>
    <property type="evidence" value="ECO:0007669"/>
    <property type="project" value="UniProtKB-KW"/>
</dbReference>
<keyword evidence="1" id="KW-0518">Myosin</keyword>
<comment type="caution">
    <text evidence="3">The sequence shown here is derived from an EMBL/GenBank/DDBJ whole genome shotgun (WGS) entry which is preliminary data.</text>
</comment>
<dbReference type="AlphaFoldDB" id="A0A8T2PGR4"/>
<proteinExistence type="inferred from homology"/>
<evidence type="ECO:0000259" key="2">
    <source>
        <dbReference type="PROSITE" id="PS51456"/>
    </source>
</evidence>
<dbReference type="GO" id="GO:0003774">
    <property type="term" value="F:cytoskeletal motor activity"/>
    <property type="evidence" value="ECO:0007669"/>
    <property type="project" value="InterPro"/>
</dbReference>
<keyword evidence="4" id="KW-1185">Reference proteome</keyword>
<evidence type="ECO:0000313" key="4">
    <source>
        <dbReference type="Proteomes" id="UP000824540"/>
    </source>
</evidence>
<organism evidence="3 4">
    <name type="scientific">Albula glossodonta</name>
    <name type="common">roundjaw bonefish</name>
    <dbReference type="NCBI Taxonomy" id="121402"/>
    <lineage>
        <taxon>Eukaryota</taxon>
        <taxon>Metazoa</taxon>
        <taxon>Chordata</taxon>
        <taxon>Craniata</taxon>
        <taxon>Vertebrata</taxon>
        <taxon>Euteleostomi</taxon>
        <taxon>Actinopterygii</taxon>
        <taxon>Neopterygii</taxon>
        <taxon>Teleostei</taxon>
        <taxon>Albuliformes</taxon>
        <taxon>Albulidae</taxon>
        <taxon>Albula</taxon>
    </lineage>
</organism>